<reference evidence="1 2" key="1">
    <citation type="submission" date="2017-06" db="EMBL/GenBank/DDBJ databases">
        <title>Ant-infecting Ophiocordyceps genomes reveal a high diversity of potential behavioral manipulation genes and a possible major role for enterotoxins.</title>
        <authorList>
            <person name="De Bekker C."/>
            <person name="Evans H.C."/>
            <person name="Brachmann A."/>
            <person name="Hughes D.P."/>
        </authorList>
    </citation>
    <scope>NUCLEOTIDE SEQUENCE [LARGE SCALE GENOMIC DNA]</scope>
    <source>
        <strain evidence="1 2">1348a</strain>
    </source>
</reference>
<proteinExistence type="predicted"/>
<gene>
    <name evidence="1" type="ORF">CDD82_5110</name>
</gene>
<protein>
    <submittedName>
        <fullName evidence="1">Uncharacterized protein</fullName>
    </submittedName>
</protein>
<dbReference type="EMBL" id="NJEU01000455">
    <property type="protein sequence ID" value="PHH74090.1"/>
    <property type="molecule type" value="Genomic_DNA"/>
</dbReference>
<dbReference type="OrthoDB" id="10289553at2759"/>
<sequence>MAPRQRRSEYDPDGYWDERVNLYQDRAAKVLREFAAKPRPVSSAYLSEVGAELFDWLTFLSLHGDPSREELLTTVTAVHKEWKEALPNMNDPDVVLTKDGMAITSYIQGYRSLWPSIREKFEDE</sequence>
<evidence type="ECO:0000313" key="1">
    <source>
        <dbReference type="EMBL" id="PHH74090.1"/>
    </source>
</evidence>
<keyword evidence="2" id="KW-1185">Reference proteome</keyword>
<organism evidence="1 2">
    <name type="scientific">Ophiocordyceps australis</name>
    <dbReference type="NCBI Taxonomy" id="1399860"/>
    <lineage>
        <taxon>Eukaryota</taxon>
        <taxon>Fungi</taxon>
        <taxon>Dikarya</taxon>
        <taxon>Ascomycota</taxon>
        <taxon>Pezizomycotina</taxon>
        <taxon>Sordariomycetes</taxon>
        <taxon>Hypocreomycetidae</taxon>
        <taxon>Hypocreales</taxon>
        <taxon>Ophiocordycipitaceae</taxon>
        <taxon>Ophiocordyceps</taxon>
    </lineage>
</organism>
<dbReference type="Proteomes" id="UP000224854">
    <property type="component" value="Unassembled WGS sequence"/>
</dbReference>
<dbReference type="AlphaFoldDB" id="A0A2C5Z2S4"/>
<comment type="caution">
    <text evidence="1">The sequence shown here is derived from an EMBL/GenBank/DDBJ whole genome shotgun (WGS) entry which is preliminary data.</text>
</comment>
<name>A0A2C5Z2S4_9HYPO</name>
<evidence type="ECO:0000313" key="2">
    <source>
        <dbReference type="Proteomes" id="UP000224854"/>
    </source>
</evidence>
<accession>A0A2C5Z2S4</accession>